<dbReference type="FunFam" id="1.20.1070.10:FF:000171">
    <property type="entry name" value="KISS1 receptor b"/>
    <property type="match status" value="1"/>
</dbReference>
<evidence type="ECO:0000256" key="1">
    <source>
        <dbReference type="ARBA" id="ARBA00004651"/>
    </source>
</evidence>
<feature type="compositionally biased region" description="Polar residues" evidence="11">
    <location>
        <begin position="357"/>
        <end position="367"/>
    </location>
</feature>
<evidence type="ECO:0000259" key="13">
    <source>
        <dbReference type="PROSITE" id="PS50262"/>
    </source>
</evidence>
<feature type="region of interest" description="Disordered" evidence="11">
    <location>
        <begin position="348"/>
        <end position="367"/>
    </location>
</feature>
<dbReference type="Pfam" id="PF00001">
    <property type="entry name" value="7tm_1"/>
    <property type="match status" value="1"/>
</dbReference>
<feature type="domain" description="G-protein coupled receptors family 1 profile" evidence="13">
    <location>
        <begin position="60"/>
        <end position="323"/>
    </location>
</feature>
<dbReference type="SUPFAM" id="SSF81321">
    <property type="entry name" value="Family A G protein-coupled receptor-like"/>
    <property type="match status" value="1"/>
</dbReference>
<accession>A0ABD1JTT5</accession>
<evidence type="ECO:0000313" key="15">
    <source>
        <dbReference type="Proteomes" id="UP001591681"/>
    </source>
</evidence>
<evidence type="ECO:0000256" key="8">
    <source>
        <dbReference type="ARBA" id="ARBA00023170"/>
    </source>
</evidence>
<dbReference type="PROSITE" id="PS50262">
    <property type="entry name" value="G_PROTEIN_RECEP_F1_2"/>
    <property type="match status" value="1"/>
</dbReference>
<dbReference type="PRINTS" id="PR01728">
    <property type="entry name" value="KISS1RECEPTR"/>
</dbReference>
<dbReference type="AlphaFoldDB" id="A0ABD1JTT5"/>
<dbReference type="GO" id="GO:0005886">
    <property type="term" value="C:plasma membrane"/>
    <property type="evidence" value="ECO:0007669"/>
    <property type="project" value="UniProtKB-SubCell"/>
</dbReference>
<feature type="transmembrane region" description="Helical" evidence="12">
    <location>
        <begin position="267"/>
        <end position="286"/>
    </location>
</feature>
<evidence type="ECO:0000256" key="11">
    <source>
        <dbReference type="SAM" id="MobiDB-lite"/>
    </source>
</evidence>
<dbReference type="InterPro" id="IPR008103">
    <property type="entry name" value="KiSS_1_rcpt"/>
</dbReference>
<dbReference type="InterPro" id="IPR017452">
    <property type="entry name" value="GPCR_Rhodpsn_7TM"/>
</dbReference>
<feature type="transmembrane region" description="Helical" evidence="12">
    <location>
        <begin position="44"/>
        <end position="68"/>
    </location>
</feature>
<keyword evidence="2" id="KW-1003">Cell membrane</keyword>
<dbReference type="Gene3D" id="1.20.1070.10">
    <property type="entry name" value="Rhodopsin 7-helix transmembrane proteins"/>
    <property type="match status" value="1"/>
</dbReference>
<feature type="transmembrane region" description="Helical" evidence="12">
    <location>
        <begin position="156"/>
        <end position="176"/>
    </location>
</feature>
<evidence type="ECO:0000256" key="3">
    <source>
        <dbReference type="ARBA" id="ARBA00022692"/>
    </source>
</evidence>
<proteinExistence type="predicted"/>
<gene>
    <name evidence="14" type="ORF">ACEWY4_014998</name>
</gene>
<evidence type="ECO:0000256" key="12">
    <source>
        <dbReference type="SAM" id="Phobius"/>
    </source>
</evidence>
<dbReference type="Proteomes" id="UP001591681">
    <property type="component" value="Unassembled WGS sequence"/>
</dbReference>
<dbReference type="InterPro" id="IPR000276">
    <property type="entry name" value="GPCR_Rhodpsn"/>
</dbReference>
<keyword evidence="10" id="KW-0807">Transducer</keyword>
<feature type="transmembrane region" description="Helical" evidence="12">
    <location>
        <begin position="125"/>
        <end position="144"/>
    </location>
</feature>
<feature type="transmembrane region" description="Helical" evidence="12">
    <location>
        <begin position="209"/>
        <end position="231"/>
    </location>
</feature>
<dbReference type="EMBL" id="JBHFQA010000012">
    <property type="protein sequence ID" value="KAL2090310.1"/>
    <property type="molecule type" value="Genomic_DNA"/>
</dbReference>
<keyword evidence="4 12" id="KW-1133">Transmembrane helix</keyword>
<evidence type="ECO:0000256" key="7">
    <source>
        <dbReference type="ARBA" id="ARBA00023157"/>
    </source>
</evidence>
<evidence type="ECO:0000256" key="9">
    <source>
        <dbReference type="ARBA" id="ARBA00023180"/>
    </source>
</evidence>
<dbReference type="PANTHER" id="PTHR45695">
    <property type="entry name" value="LEUCOKININ RECEPTOR-RELATED"/>
    <property type="match status" value="1"/>
</dbReference>
<evidence type="ECO:0000256" key="6">
    <source>
        <dbReference type="ARBA" id="ARBA00023136"/>
    </source>
</evidence>
<dbReference type="SMART" id="SM01381">
    <property type="entry name" value="7TM_GPCR_Srsx"/>
    <property type="match status" value="1"/>
</dbReference>
<keyword evidence="15" id="KW-1185">Reference proteome</keyword>
<evidence type="ECO:0000256" key="4">
    <source>
        <dbReference type="ARBA" id="ARBA00022989"/>
    </source>
</evidence>
<evidence type="ECO:0000256" key="5">
    <source>
        <dbReference type="ARBA" id="ARBA00023040"/>
    </source>
</evidence>
<sequence length="367" mass="41838">MDHLGAAVNVSALLSKNISEIFCKPNLCKNTSGQYEAALQVDAWLVPLVFVIFMVFGVFGNSLVLYVIHKRKKMRTATNVYIASLAVTDIIFLVCCVPFTATLYLLPSWVFGNFMCKLVSYIQQVSAQATCITLTVMSVDRWYVTVYPIRSLQYRTPMAAAAVSLGIWTGSFLLSMPVPLYSRTMVEEEYGTQVFCTEVFPTAVHQRVFILYNFLAVYLLPLFTISVSYMLMLHQMGRPSVEPMDNHNQLQVLTERSVAFRARLSRMVLVMVQLFLLCWGPIQLYILVRAFSPHFRYDYCTYKLKIWAHCMSYLNSCVNPVIYAFMGAHFRKAFRRTFPCLFKQRVGAAGADPPPNRSAQTEMQYVS</sequence>
<protein>
    <recommendedName>
        <fullName evidence="13">G-protein coupled receptors family 1 profile domain-containing protein</fullName>
    </recommendedName>
</protein>
<evidence type="ECO:0000313" key="14">
    <source>
        <dbReference type="EMBL" id="KAL2090310.1"/>
    </source>
</evidence>
<keyword evidence="3 12" id="KW-0812">Transmembrane</keyword>
<dbReference type="GO" id="GO:0008528">
    <property type="term" value="F:G protein-coupled peptide receptor activity"/>
    <property type="evidence" value="ECO:0007669"/>
    <property type="project" value="UniProtKB-ARBA"/>
</dbReference>
<comment type="caution">
    <text evidence="14">The sequence shown here is derived from an EMBL/GenBank/DDBJ whole genome shotgun (WGS) entry which is preliminary data.</text>
</comment>
<keyword evidence="9" id="KW-0325">Glycoprotein</keyword>
<name>A0ABD1JTT5_9TELE</name>
<keyword evidence="8" id="KW-0675">Receptor</keyword>
<feature type="transmembrane region" description="Helical" evidence="12">
    <location>
        <begin position="80"/>
        <end position="105"/>
    </location>
</feature>
<evidence type="ECO:0000256" key="2">
    <source>
        <dbReference type="ARBA" id="ARBA00022475"/>
    </source>
</evidence>
<comment type="subcellular location">
    <subcellularLocation>
        <location evidence="1">Cell membrane</location>
        <topology evidence="1">Multi-pass membrane protein</topology>
    </subcellularLocation>
</comment>
<dbReference type="CDD" id="cd15095">
    <property type="entry name" value="7tmA_KiSS1R"/>
    <property type="match status" value="1"/>
</dbReference>
<organism evidence="14 15">
    <name type="scientific">Coilia grayii</name>
    <name type="common">Gray's grenadier anchovy</name>
    <dbReference type="NCBI Taxonomy" id="363190"/>
    <lineage>
        <taxon>Eukaryota</taxon>
        <taxon>Metazoa</taxon>
        <taxon>Chordata</taxon>
        <taxon>Craniata</taxon>
        <taxon>Vertebrata</taxon>
        <taxon>Euteleostomi</taxon>
        <taxon>Actinopterygii</taxon>
        <taxon>Neopterygii</taxon>
        <taxon>Teleostei</taxon>
        <taxon>Clupei</taxon>
        <taxon>Clupeiformes</taxon>
        <taxon>Clupeoidei</taxon>
        <taxon>Engraulidae</taxon>
        <taxon>Coilinae</taxon>
        <taxon>Coilia</taxon>
    </lineage>
</organism>
<keyword evidence="6 12" id="KW-0472">Membrane</keyword>
<reference evidence="14 15" key="1">
    <citation type="submission" date="2024-09" db="EMBL/GenBank/DDBJ databases">
        <title>A chromosome-level genome assembly of Gray's grenadier anchovy, Coilia grayii.</title>
        <authorList>
            <person name="Fu Z."/>
        </authorList>
    </citation>
    <scope>NUCLEOTIDE SEQUENCE [LARGE SCALE GENOMIC DNA]</scope>
    <source>
        <strain evidence="14">G4</strain>
        <tissue evidence="14">Muscle</tissue>
    </source>
</reference>
<dbReference type="PANTHER" id="PTHR45695:SF23">
    <property type="entry name" value="GALANIN-LIKE G-PROTEIN COUPLED RECEPTOR NPR-9"/>
    <property type="match status" value="1"/>
</dbReference>
<feature type="transmembrane region" description="Helical" evidence="12">
    <location>
        <begin position="306"/>
        <end position="326"/>
    </location>
</feature>
<keyword evidence="5" id="KW-0297">G-protein coupled receptor</keyword>
<dbReference type="PRINTS" id="PR00237">
    <property type="entry name" value="GPCRRHODOPSN"/>
</dbReference>
<evidence type="ECO:0000256" key="10">
    <source>
        <dbReference type="ARBA" id="ARBA00023224"/>
    </source>
</evidence>
<keyword evidence="7" id="KW-1015">Disulfide bond</keyword>